<dbReference type="OrthoDB" id="9770183at2"/>
<accession>A0A5C6DDH5</accession>
<dbReference type="InterPro" id="IPR012338">
    <property type="entry name" value="Beta-lactam/transpept-like"/>
</dbReference>
<dbReference type="PANTHER" id="PTHR43283">
    <property type="entry name" value="BETA-LACTAMASE-RELATED"/>
    <property type="match status" value="1"/>
</dbReference>
<feature type="signal peptide" evidence="1">
    <location>
        <begin position="1"/>
        <end position="24"/>
    </location>
</feature>
<dbReference type="GO" id="GO:0016787">
    <property type="term" value="F:hydrolase activity"/>
    <property type="evidence" value="ECO:0007669"/>
    <property type="project" value="UniProtKB-KW"/>
</dbReference>
<protein>
    <submittedName>
        <fullName evidence="3">Esterase EstB</fullName>
        <ecNumber evidence="3">3.1.1.-</ecNumber>
    </submittedName>
</protein>
<name>A0A5C6DDH5_9BACT</name>
<keyword evidence="4" id="KW-1185">Reference proteome</keyword>
<evidence type="ECO:0000256" key="1">
    <source>
        <dbReference type="SAM" id="SignalP"/>
    </source>
</evidence>
<comment type="caution">
    <text evidence="3">The sequence shown here is derived from an EMBL/GenBank/DDBJ whole genome shotgun (WGS) entry which is preliminary data.</text>
</comment>
<dbReference type="Gene3D" id="3.40.710.10">
    <property type="entry name" value="DD-peptidase/beta-lactamase superfamily"/>
    <property type="match status" value="1"/>
</dbReference>
<evidence type="ECO:0000259" key="2">
    <source>
        <dbReference type="Pfam" id="PF00144"/>
    </source>
</evidence>
<reference evidence="3 4" key="1">
    <citation type="submission" date="2019-02" db="EMBL/GenBank/DDBJ databases">
        <title>Deep-cultivation of Planctomycetes and their phenomic and genomic characterization uncovers novel biology.</title>
        <authorList>
            <person name="Wiegand S."/>
            <person name="Jogler M."/>
            <person name="Boedeker C."/>
            <person name="Pinto D."/>
            <person name="Vollmers J."/>
            <person name="Rivas-Marin E."/>
            <person name="Kohn T."/>
            <person name="Peeters S.H."/>
            <person name="Heuer A."/>
            <person name="Rast P."/>
            <person name="Oberbeckmann S."/>
            <person name="Bunk B."/>
            <person name="Jeske O."/>
            <person name="Meyerdierks A."/>
            <person name="Storesund J.E."/>
            <person name="Kallscheuer N."/>
            <person name="Luecker S."/>
            <person name="Lage O.M."/>
            <person name="Pohl T."/>
            <person name="Merkel B.J."/>
            <person name="Hornburger P."/>
            <person name="Mueller R.-W."/>
            <person name="Bruemmer F."/>
            <person name="Labrenz M."/>
            <person name="Spormann A.M."/>
            <person name="Op Den Camp H."/>
            <person name="Overmann J."/>
            <person name="Amann R."/>
            <person name="Jetten M.S.M."/>
            <person name="Mascher T."/>
            <person name="Medema M.H."/>
            <person name="Devos D.P."/>
            <person name="Kaster A.-K."/>
            <person name="Ovreas L."/>
            <person name="Rohde M."/>
            <person name="Galperin M.Y."/>
            <person name="Jogler C."/>
        </authorList>
    </citation>
    <scope>NUCLEOTIDE SEQUENCE [LARGE SCALE GENOMIC DNA]</scope>
    <source>
        <strain evidence="3 4">Poly41</strain>
    </source>
</reference>
<dbReference type="SUPFAM" id="SSF56601">
    <property type="entry name" value="beta-lactamase/transpeptidase-like"/>
    <property type="match status" value="1"/>
</dbReference>
<gene>
    <name evidence="3" type="primary">estB_5</name>
    <name evidence="3" type="ORF">Poly41_39930</name>
</gene>
<dbReference type="PANTHER" id="PTHR43283:SF3">
    <property type="entry name" value="BETA-LACTAMASE FAMILY PROTEIN (AFU_ORTHOLOGUE AFUA_5G07500)"/>
    <property type="match status" value="1"/>
</dbReference>
<dbReference type="InterPro" id="IPR050789">
    <property type="entry name" value="Diverse_Enzym_Activities"/>
</dbReference>
<keyword evidence="1" id="KW-0732">Signal</keyword>
<proteinExistence type="predicted"/>
<dbReference type="Proteomes" id="UP000319143">
    <property type="component" value="Unassembled WGS sequence"/>
</dbReference>
<dbReference type="InterPro" id="IPR001466">
    <property type="entry name" value="Beta-lactam-related"/>
</dbReference>
<dbReference type="EMBL" id="SJPV01000007">
    <property type="protein sequence ID" value="TWU34850.1"/>
    <property type="molecule type" value="Genomic_DNA"/>
</dbReference>
<feature type="domain" description="Beta-lactamase-related" evidence="2">
    <location>
        <begin position="48"/>
        <end position="429"/>
    </location>
</feature>
<dbReference type="RefSeq" id="WP_146528294.1">
    <property type="nucleotide sequence ID" value="NZ_SJPV01000007.1"/>
</dbReference>
<dbReference type="AlphaFoldDB" id="A0A5C6DDH5"/>
<dbReference type="Pfam" id="PF00144">
    <property type="entry name" value="Beta-lactamase"/>
    <property type="match status" value="1"/>
</dbReference>
<sequence precursor="true">MTRVIRYSVVVVLATCCLVTPAFAAQGLPTAKPEDVGVSSDKVKELSEYMQGLVDDGKIAGGVTMMARQGKVVHLEAVGMADREAKVPMQTDSIFRIASMTKPITSVAVMMLWEQGKLKLDDPVSKYIDEFKNPKVLLSVDPWKTEPAKVEIKIRHLLTHTSGLGYSFTPNVAALHDELDILTGVATSSEPVADTVKRLTEIPLIFEPGSAWNYGMSIDVLGRIVEVVSKKSLGRFFEDEIFRPLSMIDTHFTIPDEKVPRLVAGYVPVETCLREVRPGERLKEIMVRDEAGFAGTMTLTSDYPYSPSNVAESGGAGLSSTANDYMQFCQMLLNGGELNDHRLLEKDTVAMMTSNQIDDLHVGASDMKFGFGFAILRDDEPVHPQLRSSYAWGGYWCTSFRISPRGDWIVITMAQVAGRPRDEKYDSLAAEAIEK</sequence>
<evidence type="ECO:0000313" key="4">
    <source>
        <dbReference type="Proteomes" id="UP000319143"/>
    </source>
</evidence>
<feature type="chain" id="PRO_5022828594" evidence="1">
    <location>
        <begin position="25"/>
        <end position="435"/>
    </location>
</feature>
<keyword evidence="3" id="KW-0378">Hydrolase</keyword>
<organism evidence="3 4">
    <name type="scientific">Novipirellula artificiosorum</name>
    <dbReference type="NCBI Taxonomy" id="2528016"/>
    <lineage>
        <taxon>Bacteria</taxon>
        <taxon>Pseudomonadati</taxon>
        <taxon>Planctomycetota</taxon>
        <taxon>Planctomycetia</taxon>
        <taxon>Pirellulales</taxon>
        <taxon>Pirellulaceae</taxon>
        <taxon>Novipirellula</taxon>
    </lineage>
</organism>
<dbReference type="EC" id="3.1.1.-" evidence="3"/>
<evidence type="ECO:0000313" key="3">
    <source>
        <dbReference type="EMBL" id="TWU34850.1"/>
    </source>
</evidence>